<feature type="domain" description="TolB N-terminal" evidence="3">
    <location>
        <begin position="32"/>
        <end position="133"/>
    </location>
</feature>
<comment type="function">
    <text evidence="2">Part of the Tol-Pal system, which plays a role in outer membrane invagination during cell division and is important for maintaining outer membrane integrity.</text>
</comment>
<evidence type="ECO:0000256" key="1">
    <source>
        <dbReference type="ARBA" id="ARBA00004418"/>
    </source>
</evidence>
<reference evidence="4 5" key="1">
    <citation type="submission" date="2021-05" db="EMBL/GenBank/DDBJ databases">
        <title>Draft genomes of bacteria isolated from model marine particles.</title>
        <authorList>
            <person name="Datta M.S."/>
            <person name="Schwartzman J.A."/>
            <person name="Enke T.N."/>
            <person name="Saavedra J."/>
            <person name="Cermak N."/>
            <person name="Cordero O.X."/>
        </authorList>
    </citation>
    <scope>NUCLEOTIDE SEQUENCE [LARGE SCALE GENOMIC DNA]</scope>
    <source>
        <strain evidence="4 5">D2M19</strain>
    </source>
</reference>
<dbReference type="InterPro" id="IPR011659">
    <property type="entry name" value="WD40"/>
</dbReference>
<evidence type="ECO:0000259" key="3">
    <source>
        <dbReference type="Pfam" id="PF04052"/>
    </source>
</evidence>
<sequence precursor="true">MKQIISFSLMKATLAAVAFMFTAVTSAQAELLIRITEGADSAIPVSVVPFAENGSMPAGDKLSSIVQADLAMSGEFRPLPPEKMLSLPSKRSDVYFRDWRMLGQRYVLVGELTRNGDRVQARYELFDVNREERILGETAAAPASNIRSLAHHVSDKVYEAITGVPGAFSTKLAYVTLQRANGKALYRLQVSDIDGKRAGIRLESKEPILSPAWSPNGKKLAYVSFETGKPAIFVHQLSSGERTKVADFPGLNSAPTWSADGQSLLMTLSKDGNAEIYQMNLQSRKVTKLTNHWAIDTEAAWDSAGAGIFFTSDRSGGPQIYYMEKPGAEPRRLTFGSRYNARPRPDSAGKYVYYVHQRDRAFTIARTNLESGDETVLTRTESDESPSVSPNGRMLIYATKQNGESILTVISADGGAAYSLPASEGDVRDPAWGPIVR</sequence>
<evidence type="ECO:0000313" key="4">
    <source>
        <dbReference type="EMBL" id="MBU2875313.1"/>
    </source>
</evidence>
<comment type="similarity">
    <text evidence="2">Belongs to the TolB family.</text>
</comment>
<dbReference type="Proteomes" id="UP000753376">
    <property type="component" value="Unassembled WGS sequence"/>
</dbReference>
<dbReference type="InterPro" id="IPR007195">
    <property type="entry name" value="TolB_N"/>
</dbReference>
<comment type="subunit">
    <text evidence="2">The Tol-Pal system is composed of five core proteins: the inner membrane proteins TolA, TolQ and TolR, the periplasmic protein TolB and the outer membrane protein Pal. They form a network linking the inner and outer membranes and the peptidoglycan layer.</text>
</comment>
<comment type="caution">
    <text evidence="4">The sequence shown here is derived from an EMBL/GenBank/DDBJ whole genome shotgun (WGS) entry which is preliminary data.</text>
</comment>
<dbReference type="Pfam" id="PF04052">
    <property type="entry name" value="TolB_N"/>
    <property type="match status" value="1"/>
</dbReference>
<dbReference type="Pfam" id="PF07676">
    <property type="entry name" value="PD40"/>
    <property type="match status" value="4"/>
</dbReference>
<dbReference type="NCBIfam" id="TIGR02800">
    <property type="entry name" value="propeller_TolB"/>
    <property type="match status" value="1"/>
</dbReference>
<protein>
    <recommendedName>
        <fullName evidence="2">Tol-Pal system protein TolB</fullName>
    </recommendedName>
</protein>
<evidence type="ECO:0000256" key="2">
    <source>
        <dbReference type="HAMAP-Rule" id="MF_00671"/>
    </source>
</evidence>
<evidence type="ECO:0000313" key="5">
    <source>
        <dbReference type="Proteomes" id="UP000753376"/>
    </source>
</evidence>
<organism evidence="4 5">
    <name type="scientific">Marinobacter salexigens</name>
    <dbReference type="NCBI Taxonomy" id="1925763"/>
    <lineage>
        <taxon>Bacteria</taxon>
        <taxon>Pseudomonadati</taxon>
        <taxon>Pseudomonadota</taxon>
        <taxon>Gammaproteobacteria</taxon>
        <taxon>Pseudomonadales</taxon>
        <taxon>Marinobacteraceae</taxon>
        <taxon>Marinobacter</taxon>
    </lineage>
</organism>
<accession>A0ABS6AAW1</accession>
<dbReference type="InterPro" id="IPR014167">
    <property type="entry name" value="Tol-Pal_TolB"/>
</dbReference>
<keyword evidence="2" id="KW-0132">Cell division</keyword>
<dbReference type="PANTHER" id="PTHR36842:SF1">
    <property type="entry name" value="PROTEIN TOLB"/>
    <property type="match status" value="1"/>
</dbReference>
<keyword evidence="5" id="KW-1185">Reference proteome</keyword>
<comment type="subcellular location">
    <subcellularLocation>
        <location evidence="1 2">Periplasm</location>
    </subcellularLocation>
</comment>
<dbReference type="HAMAP" id="MF_00671">
    <property type="entry name" value="TolB"/>
    <property type="match status" value="1"/>
</dbReference>
<proteinExistence type="inferred from homology"/>
<gene>
    <name evidence="2 4" type="primary">tolB</name>
    <name evidence="4" type="ORF">KO508_15030</name>
</gene>
<name>A0ABS6AAW1_9GAMM</name>
<dbReference type="PANTHER" id="PTHR36842">
    <property type="entry name" value="PROTEIN TOLB HOMOLOG"/>
    <property type="match status" value="1"/>
</dbReference>
<keyword evidence="2" id="KW-0732">Signal</keyword>
<keyword evidence="2" id="KW-0574">Periplasm</keyword>
<feature type="chain" id="PRO_5044929257" description="Tol-Pal system protein TolB" evidence="2">
    <location>
        <begin position="30"/>
        <end position="437"/>
    </location>
</feature>
<keyword evidence="2" id="KW-0131">Cell cycle</keyword>
<feature type="signal peptide" evidence="2">
    <location>
        <begin position="1"/>
        <end position="29"/>
    </location>
</feature>
<dbReference type="EMBL" id="JAHKPV010000021">
    <property type="protein sequence ID" value="MBU2875313.1"/>
    <property type="molecule type" value="Genomic_DNA"/>
</dbReference>